<protein>
    <submittedName>
        <fullName evidence="1">Uncharacterized protein</fullName>
    </submittedName>
</protein>
<dbReference type="GeneID" id="66514614"/>
<dbReference type="AlphaFoldDB" id="A0AAU8THP2"/>
<reference evidence="1 2" key="1">
    <citation type="journal article" date="2015" name="Genome Announc.">
        <title>Complete genome sequences for 59 burkholderia isolates, both pathogenic and near neighbor.</title>
        <authorList>
            <person name="Johnson S.L."/>
            <person name="Bishop-Lilly K.A."/>
            <person name="Ladner J.T."/>
            <person name="Daligault H.E."/>
            <person name="Davenport K.W."/>
            <person name="Jaissle J."/>
            <person name="Frey K.G."/>
            <person name="Koroleva G.I."/>
            <person name="Bruce D.C."/>
            <person name="Coyne S.R."/>
            <person name="Broomall S.M."/>
            <person name="Li P.E."/>
            <person name="Teshima H."/>
            <person name="Gibbons H.S."/>
            <person name="Palacios G.F."/>
            <person name="Rosenzweig C.N."/>
            <person name="Redden C.L."/>
            <person name="Xu Y."/>
            <person name="Minogue T.D."/>
            <person name="Chain P.S."/>
        </authorList>
    </citation>
    <scope>NUCLEOTIDE SEQUENCE [LARGE SCALE GENOMIC DNA]</scope>
    <source>
        <strain evidence="1 2">ATCC BAA-463</strain>
    </source>
</reference>
<proteinExistence type="predicted"/>
<evidence type="ECO:0000313" key="1">
    <source>
        <dbReference type="EMBL" id="AJZ60175.1"/>
    </source>
</evidence>
<sequence>MSTSPLRKFSTDQLEQAIAKALKELSGCDFIVEISGHKYVASRMNALTGKAERVEFALAATQKPEPFDININFVDPDGNTKGTKTIHVDNQP</sequence>
<dbReference type="RefSeq" id="WP_149029654.1">
    <property type="nucleotide sequence ID" value="NZ_CP010026.1"/>
</dbReference>
<accession>A0AAU8THP2</accession>
<evidence type="ECO:0000313" key="2">
    <source>
        <dbReference type="Proteomes" id="UP000032614"/>
    </source>
</evidence>
<dbReference type="Proteomes" id="UP000032614">
    <property type="component" value="Chromosome 1"/>
</dbReference>
<dbReference type="EMBL" id="CP010026">
    <property type="protein sequence ID" value="AJZ60175.1"/>
    <property type="molecule type" value="Genomic_DNA"/>
</dbReference>
<gene>
    <name evidence="1" type="ORF">OI25_596</name>
</gene>
<organism evidence="1 2">
    <name type="scientific">Paraburkholderia fungorum</name>
    <dbReference type="NCBI Taxonomy" id="134537"/>
    <lineage>
        <taxon>Bacteria</taxon>
        <taxon>Pseudomonadati</taxon>
        <taxon>Pseudomonadota</taxon>
        <taxon>Betaproteobacteria</taxon>
        <taxon>Burkholderiales</taxon>
        <taxon>Burkholderiaceae</taxon>
        <taxon>Paraburkholderia</taxon>
    </lineage>
</organism>
<name>A0AAU8THP2_9BURK</name>
<dbReference type="KEGG" id="bfn:OI25_596"/>